<dbReference type="KEGG" id="tnl:113506460"/>
<sequence length="101" mass="11304">MLKNNLSFCSHRRSETTSTSKRPSQSVVQVDAQGRRFLIAYPSEKLETKPDILNPKADNEPPRVVLESSDSKTYSIREASSEPHKSAYSPPPAADEMMPVR</sequence>
<accession>A0A7E5WX75</accession>
<gene>
    <name evidence="3" type="primary">LOC113506460</name>
</gene>
<dbReference type="GeneID" id="113506460"/>
<name>A0A7E5WX75_TRINI</name>
<proteinExistence type="predicted"/>
<evidence type="ECO:0000256" key="1">
    <source>
        <dbReference type="SAM" id="MobiDB-lite"/>
    </source>
</evidence>
<evidence type="ECO:0000313" key="3">
    <source>
        <dbReference type="RefSeq" id="XP_026745109.1"/>
    </source>
</evidence>
<reference evidence="3" key="1">
    <citation type="submission" date="2025-08" db="UniProtKB">
        <authorList>
            <consortium name="RefSeq"/>
        </authorList>
    </citation>
    <scope>IDENTIFICATION</scope>
</reference>
<keyword evidence="2" id="KW-1185">Reference proteome</keyword>
<evidence type="ECO:0000313" key="2">
    <source>
        <dbReference type="Proteomes" id="UP000322000"/>
    </source>
</evidence>
<dbReference type="RefSeq" id="XP_026745109.1">
    <property type="nucleotide sequence ID" value="XM_026889308.1"/>
</dbReference>
<feature type="region of interest" description="Disordered" evidence="1">
    <location>
        <begin position="1"/>
        <end position="28"/>
    </location>
</feature>
<dbReference type="Proteomes" id="UP000322000">
    <property type="component" value="Chromosome 16"/>
</dbReference>
<organism evidence="2 3">
    <name type="scientific">Trichoplusia ni</name>
    <name type="common">Cabbage looper</name>
    <dbReference type="NCBI Taxonomy" id="7111"/>
    <lineage>
        <taxon>Eukaryota</taxon>
        <taxon>Metazoa</taxon>
        <taxon>Ecdysozoa</taxon>
        <taxon>Arthropoda</taxon>
        <taxon>Hexapoda</taxon>
        <taxon>Insecta</taxon>
        <taxon>Pterygota</taxon>
        <taxon>Neoptera</taxon>
        <taxon>Endopterygota</taxon>
        <taxon>Lepidoptera</taxon>
        <taxon>Glossata</taxon>
        <taxon>Ditrysia</taxon>
        <taxon>Noctuoidea</taxon>
        <taxon>Noctuidae</taxon>
        <taxon>Plusiinae</taxon>
        <taxon>Trichoplusia</taxon>
    </lineage>
</organism>
<dbReference type="InParanoid" id="A0A7E5WX75"/>
<dbReference type="AlphaFoldDB" id="A0A7E5WX75"/>
<feature type="region of interest" description="Disordered" evidence="1">
    <location>
        <begin position="47"/>
        <end position="101"/>
    </location>
</feature>
<dbReference type="OrthoDB" id="10055806at2759"/>
<protein>
    <submittedName>
        <fullName evidence="3">Uncharacterized protein LOC113506460</fullName>
    </submittedName>
</protein>
<feature type="compositionally biased region" description="Polar residues" evidence="1">
    <location>
        <begin position="16"/>
        <end position="28"/>
    </location>
</feature>